<evidence type="ECO:0000313" key="2">
    <source>
        <dbReference type="Proteomes" id="UP000326912"/>
    </source>
</evidence>
<evidence type="ECO:0000313" key="1">
    <source>
        <dbReference type="EMBL" id="GER86532.1"/>
    </source>
</evidence>
<organism evidence="1 2">
    <name type="scientific">Dictyobacter vulcani</name>
    <dbReference type="NCBI Taxonomy" id="2607529"/>
    <lineage>
        <taxon>Bacteria</taxon>
        <taxon>Bacillati</taxon>
        <taxon>Chloroflexota</taxon>
        <taxon>Ktedonobacteria</taxon>
        <taxon>Ktedonobacterales</taxon>
        <taxon>Dictyobacteraceae</taxon>
        <taxon>Dictyobacter</taxon>
    </lineage>
</organism>
<dbReference type="Proteomes" id="UP000326912">
    <property type="component" value="Unassembled WGS sequence"/>
</dbReference>
<keyword evidence="2" id="KW-1185">Reference proteome</keyword>
<protein>
    <submittedName>
        <fullName evidence="1">Uncharacterized protein</fullName>
    </submittedName>
</protein>
<gene>
    <name evidence="1" type="ORF">KDW_06940</name>
</gene>
<dbReference type="AlphaFoldDB" id="A0A5J4KI05"/>
<sequence>MQEKREWSGTAKQFKELLSNQFPDAFAKWYRAPSKFVDELKRIAPELQQEGVEVRIPPEAILFTLKRMKTNTTS</sequence>
<dbReference type="EMBL" id="BKZW01000001">
    <property type="protein sequence ID" value="GER86532.1"/>
    <property type="molecule type" value="Genomic_DNA"/>
</dbReference>
<proteinExistence type="predicted"/>
<accession>A0A5J4KI05</accession>
<comment type="caution">
    <text evidence="1">The sequence shown here is derived from an EMBL/GenBank/DDBJ whole genome shotgun (WGS) entry which is preliminary data.</text>
</comment>
<name>A0A5J4KI05_9CHLR</name>
<reference evidence="1 2" key="1">
    <citation type="submission" date="2019-10" db="EMBL/GenBank/DDBJ databases">
        <title>Dictyobacter vulcani sp. nov., within the class Ktedonobacteria, isolated from soil of volcanic Mt. Zao.</title>
        <authorList>
            <person name="Zheng Y."/>
            <person name="Wang C.M."/>
            <person name="Sakai Y."/>
            <person name="Abe K."/>
            <person name="Yokota A."/>
            <person name="Yabe S."/>
        </authorList>
    </citation>
    <scope>NUCLEOTIDE SEQUENCE [LARGE SCALE GENOMIC DNA]</scope>
    <source>
        <strain evidence="1 2">W12</strain>
    </source>
</reference>